<comment type="similarity">
    <text evidence="2">Belongs to the peptidase M28 family. M28B subfamily.</text>
</comment>
<dbReference type="SUPFAM" id="SSF53187">
    <property type="entry name" value="Zn-dependent exopeptidases"/>
    <property type="match status" value="1"/>
</dbReference>
<protein>
    <submittedName>
        <fullName evidence="6">Uncharacterized protein LOC108681607</fullName>
    </submittedName>
</protein>
<accession>A0A8B7PL75</accession>
<organism evidence="5 6">
    <name type="scientific">Hyalella azteca</name>
    <name type="common">Amphipod</name>
    <dbReference type="NCBI Taxonomy" id="294128"/>
    <lineage>
        <taxon>Eukaryota</taxon>
        <taxon>Metazoa</taxon>
        <taxon>Ecdysozoa</taxon>
        <taxon>Arthropoda</taxon>
        <taxon>Crustacea</taxon>
        <taxon>Multicrustacea</taxon>
        <taxon>Malacostraca</taxon>
        <taxon>Eumalacostraca</taxon>
        <taxon>Peracarida</taxon>
        <taxon>Amphipoda</taxon>
        <taxon>Senticaudata</taxon>
        <taxon>Talitrida</taxon>
        <taxon>Talitroidea</taxon>
        <taxon>Hyalellidae</taxon>
        <taxon>Hyalella</taxon>
    </lineage>
</organism>
<dbReference type="AlphaFoldDB" id="A0A8B7PL75"/>
<dbReference type="PANTHER" id="PTHR12147:SF26">
    <property type="entry name" value="PEPTIDASE M28 DOMAIN-CONTAINING PROTEIN"/>
    <property type="match status" value="1"/>
</dbReference>
<dbReference type="PANTHER" id="PTHR12147">
    <property type="entry name" value="METALLOPEPTIDASE M28 FAMILY MEMBER"/>
    <property type="match status" value="1"/>
</dbReference>
<evidence type="ECO:0000256" key="2">
    <source>
        <dbReference type="ARBA" id="ARBA00005634"/>
    </source>
</evidence>
<evidence type="ECO:0000256" key="1">
    <source>
        <dbReference type="ARBA" id="ARBA00001947"/>
    </source>
</evidence>
<gene>
    <name evidence="6" type="primary">LOC108681607</name>
</gene>
<keyword evidence="3" id="KW-0732">Signal</keyword>
<reference evidence="6" key="1">
    <citation type="submission" date="2025-08" db="UniProtKB">
        <authorList>
            <consortium name="RefSeq"/>
        </authorList>
    </citation>
    <scope>IDENTIFICATION</scope>
    <source>
        <tissue evidence="6">Whole organism</tissue>
    </source>
</reference>
<keyword evidence="5" id="KW-1185">Reference proteome</keyword>
<dbReference type="OMA" id="SAYRFRN"/>
<dbReference type="GeneID" id="108681607"/>
<evidence type="ECO:0000313" key="6">
    <source>
        <dbReference type="RefSeq" id="XP_018026146.1"/>
    </source>
</evidence>
<dbReference type="GO" id="GO:0008235">
    <property type="term" value="F:metalloexopeptidase activity"/>
    <property type="evidence" value="ECO:0007669"/>
    <property type="project" value="InterPro"/>
</dbReference>
<evidence type="ECO:0000313" key="5">
    <source>
        <dbReference type="Proteomes" id="UP000694843"/>
    </source>
</evidence>
<dbReference type="Proteomes" id="UP000694843">
    <property type="component" value="Unplaced"/>
</dbReference>
<dbReference type="Gene3D" id="3.40.630.10">
    <property type="entry name" value="Zn peptidases"/>
    <property type="match status" value="1"/>
</dbReference>
<feature type="chain" id="PRO_5034522253" evidence="3">
    <location>
        <begin position="23"/>
        <end position="401"/>
    </location>
</feature>
<feature type="domain" description="Peptidase M28" evidence="4">
    <location>
        <begin position="98"/>
        <end position="238"/>
    </location>
</feature>
<evidence type="ECO:0000259" key="4">
    <source>
        <dbReference type="Pfam" id="PF04389"/>
    </source>
</evidence>
<dbReference type="RefSeq" id="XP_018026146.1">
    <property type="nucleotide sequence ID" value="XM_018170657.2"/>
</dbReference>
<dbReference type="KEGG" id="hazt:108681607"/>
<dbReference type="InterPro" id="IPR045175">
    <property type="entry name" value="M28_fam"/>
</dbReference>
<feature type="signal peptide" evidence="3">
    <location>
        <begin position="1"/>
        <end position="22"/>
    </location>
</feature>
<sequence length="401" mass="45095">MNRLMLPIFLVIASATLGSSHSETSPSILEESEFGYRVAEHLKVFSKDTHPRNPEQRNITQQYIIDKFRYIGLEVETQTFNTSIKMSYNDDQYFIGTNIIATRKGSSPRKNVMVIGAHYDSTGVNENHQPERANGVGIATLLEVAAAYEGSLRWNGFTANYTTIFVAFDLNTKQQMPASPGMPGSYYFVQDWLEPKIKREFLTFDGSFILDSIATYNTEVNSQNLPADFIRVLPEAYQTITSYENKGNFLAAVSSGDKSAAVLKDFSGHYNHDKKARPFRLQMMVGNISETGFGAYETLEMFDKQASFHFWAASRPSVLLTDTADKRLLPKGEQSPVDEMYVFWNPQRLAFVHKTYVALSYTVLDRQTTYTGLAKSHAPSLETTSSLMAMVVVAVIARIFN</sequence>
<dbReference type="OrthoDB" id="6343855at2759"/>
<proteinExistence type="inferred from homology"/>
<evidence type="ECO:0000256" key="3">
    <source>
        <dbReference type="SAM" id="SignalP"/>
    </source>
</evidence>
<dbReference type="InterPro" id="IPR007484">
    <property type="entry name" value="Peptidase_M28"/>
</dbReference>
<dbReference type="Pfam" id="PF04389">
    <property type="entry name" value="Peptidase_M28"/>
    <property type="match status" value="1"/>
</dbReference>
<dbReference type="GO" id="GO:0006508">
    <property type="term" value="P:proteolysis"/>
    <property type="evidence" value="ECO:0007669"/>
    <property type="project" value="InterPro"/>
</dbReference>
<comment type="cofactor">
    <cofactor evidence="1">
        <name>Zn(2+)</name>
        <dbReference type="ChEBI" id="CHEBI:29105"/>
    </cofactor>
</comment>
<name>A0A8B7PL75_HYAAZ</name>